<dbReference type="EMBL" id="OE005981">
    <property type="protein sequence ID" value="CAD7462379.1"/>
    <property type="molecule type" value="Genomic_DNA"/>
</dbReference>
<evidence type="ECO:0000256" key="9">
    <source>
        <dbReference type="ARBA" id="ARBA00022723"/>
    </source>
</evidence>
<dbReference type="SMART" id="SM00184">
    <property type="entry name" value="RING"/>
    <property type="match status" value="1"/>
</dbReference>
<dbReference type="PANTHER" id="PTHR46420:SF1">
    <property type="entry name" value="BETA-1,4-GLUCURONYLTRANSFERASE 1"/>
    <property type="match status" value="1"/>
</dbReference>
<evidence type="ECO:0000259" key="26">
    <source>
        <dbReference type="PROSITE" id="PS50089"/>
    </source>
</evidence>
<evidence type="ECO:0000256" key="1">
    <source>
        <dbReference type="ARBA" id="ARBA00001936"/>
    </source>
</evidence>
<dbReference type="Pfam" id="PF13896">
    <property type="entry name" value="Glyco_transf_49"/>
    <property type="match status" value="1"/>
</dbReference>
<evidence type="ECO:0000256" key="14">
    <source>
        <dbReference type="ARBA" id="ARBA00023034"/>
    </source>
</evidence>
<dbReference type="UniPathway" id="UPA00378"/>
<keyword evidence="15 25" id="KW-0472">Membrane</keyword>
<feature type="transmembrane region" description="Helical" evidence="25">
    <location>
        <begin position="6"/>
        <end position="25"/>
    </location>
</feature>
<dbReference type="SUPFAM" id="SSF57850">
    <property type="entry name" value="RING/U-box"/>
    <property type="match status" value="1"/>
</dbReference>
<evidence type="ECO:0000256" key="15">
    <source>
        <dbReference type="ARBA" id="ARBA00023136"/>
    </source>
</evidence>
<evidence type="ECO:0000256" key="7">
    <source>
        <dbReference type="ARBA" id="ARBA00022679"/>
    </source>
</evidence>
<dbReference type="GO" id="GO:0035269">
    <property type="term" value="P:protein O-linked glycosylation via mannose"/>
    <property type="evidence" value="ECO:0007669"/>
    <property type="project" value="TreeGrafter"/>
</dbReference>
<dbReference type="InterPro" id="IPR013083">
    <property type="entry name" value="Znf_RING/FYVE/PHD"/>
</dbReference>
<evidence type="ECO:0000256" key="12">
    <source>
        <dbReference type="ARBA" id="ARBA00022968"/>
    </source>
</evidence>
<evidence type="ECO:0000256" key="10">
    <source>
        <dbReference type="ARBA" id="ARBA00022771"/>
    </source>
</evidence>
<keyword evidence="17" id="KW-0464">Manganese</keyword>
<keyword evidence="13 25" id="KW-1133">Transmembrane helix</keyword>
<proteinExistence type="inferred from homology"/>
<dbReference type="AlphaFoldDB" id="A0A7R9IQ81"/>
<evidence type="ECO:0000256" key="8">
    <source>
        <dbReference type="ARBA" id="ARBA00022692"/>
    </source>
</evidence>
<evidence type="ECO:0000256" key="24">
    <source>
        <dbReference type="SAM" id="MobiDB-lite"/>
    </source>
</evidence>
<comment type="similarity">
    <text evidence="4">Belongs to the glycosyltransferase 49 family.</text>
</comment>
<name>A0A7R9IQ81_9NEOP</name>
<keyword evidence="11" id="KW-0862">Zinc</keyword>
<dbReference type="Gene3D" id="3.30.40.10">
    <property type="entry name" value="Zinc/RING finger domain, C3HC4 (zinc finger)"/>
    <property type="match status" value="1"/>
</dbReference>
<comment type="catalytic activity">
    <reaction evidence="22">
        <text>3-O-[beta-D-Xyl-(1-&gt;4)-Rib-ol-P-Rib-ol-P-3-beta-D-GalNAc-(1-&gt;3)-beta-D-GlcNAc-(1-&gt;4)-(O-6-P-alpha-D-Man)]-Thr-[protein] + UDP-alpha-D-glucuronate = 3-O-[beta-D-GlcA-(1-&gt;3)-beta-D-Xyl-(1-&gt;4)-Rib-ol-P-Rib-ol-P-3-beta-D-GalNAc-(1-&gt;3)-beta-D-GlcNAc-(1-&gt;4)-(O-6-P-alpha-D-Man)]-Thr-[protein] + UDP + H(+)</text>
        <dbReference type="Rhea" id="RHEA:46860"/>
        <dbReference type="Rhea" id="RHEA-COMP:15023"/>
        <dbReference type="Rhea" id="RHEA-COMP:17482"/>
        <dbReference type="ChEBI" id="CHEBI:15378"/>
        <dbReference type="ChEBI" id="CHEBI:58052"/>
        <dbReference type="ChEBI" id="CHEBI:58223"/>
        <dbReference type="ChEBI" id="CHEBI:142405"/>
        <dbReference type="ChEBI" id="CHEBI:177336"/>
    </reaction>
</comment>
<dbReference type="InterPro" id="IPR001841">
    <property type="entry name" value="Znf_RING"/>
</dbReference>
<accession>A0A7R9IQ81</accession>
<dbReference type="Pfam" id="PF13639">
    <property type="entry name" value="zf-RING_2"/>
    <property type="match status" value="1"/>
</dbReference>
<dbReference type="GO" id="GO:0008270">
    <property type="term" value="F:zinc ion binding"/>
    <property type="evidence" value="ECO:0007669"/>
    <property type="project" value="UniProtKB-KW"/>
</dbReference>
<evidence type="ECO:0000256" key="13">
    <source>
        <dbReference type="ARBA" id="ARBA00022989"/>
    </source>
</evidence>
<gene>
    <name evidence="27" type="ORF">TTEB3V08_LOCUS10272</name>
</gene>
<evidence type="ECO:0000256" key="3">
    <source>
        <dbReference type="ARBA" id="ARBA00004922"/>
    </source>
</evidence>
<evidence type="ECO:0000256" key="6">
    <source>
        <dbReference type="ARBA" id="ARBA00022676"/>
    </source>
</evidence>
<evidence type="ECO:0000256" key="17">
    <source>
        <dbReference type="ARBA" id="ARBA00023211"/>
    </source>
</evidence>
<keyword evidence="7" id="KW-0808">Transferase</keyword>
<evidence type="ECO:0000313" key="27">
    <source>
        <dbReference type="EMBL" id="CAD7462379.1"/>
    </source>
</evidence>
<protein>
    <recommendedName>
        <fullName evidence="5">Beta-1,4-glucuronyltransferase 1</fullName>
    </recommendedName>
    <alternativeName>
        <fullName evidence="18">I-beta-1,3-N-acetylglucosaminyltransferase</fullName>
    </alternativeName>
    <alternativeName>
        <fullName evidence="21">N-acetyllactosaminide beta-1,3-N-acetylglucosaminyltransferase</fullName>
    </alternativeName>
    <alternativeName>
        <fullName evidence="19">Poly-N-acetyllactosamine extension enzyme</fullName>
    </alternativeName>
    <alternativeName>
        <fullName evidence="20">UDP-GlcNAc:betaGal beta-1,3-N-acetylglucosaminyltransferase 1</fullName>
    </alternativeName>
</protein>
<dbReference type="PROSITE" id="PS50089">
    <property type="entry name" value="ZF_RING_2"/>
    <property type="match status" value="1"/>
</dbReference>
<evidence type="ECO:0000256" key="25">
    <source>
        <dbReference type="SAM" id="Phobius"/>
    </source>
</evidence>
<keyword evidence="12" id="KW-0735">Signal-anchor</keyword>
<feature type="transmembrane region" description="Helical" evidence="25">
    <location>
        <begin position="181"/>
        <end position="200"/>
    </location>
</feature>
<evidence type="ECO:0000256" key="11">
    <source>
        <dbReference type="ARBA" id="ARBA00022833"/>
    </source>
</evidence>
<comment type="subcellular location">
    <subcellularLocation>
        <location evidence="2">Golgi apparatus membrane</location>
        <topology evidence="2">Single-pass type II membrane protein</topology>
    </subcellularLocation>
</comment>
<keyword evidence="9" id="KW-0479">Metal-binding</keyword>
<comment type="pathway">
    <text evidence="3">Protein modification; protein glycosylation.</text>
</comment>
<feature type="compositionally biased region" description="Polar residues" evidence="24">
    <location>
        <begin position="86"/>
        <end position="96"/>
    </location>
</feature>
<evidence type="ECO:0000256" key="5">
    <source>
        <dbReference type="ARBA" id="ARBA00017962"/>
    </source>
</evidence>
<keyword evidence="6" id="KW-0328">Glycosyltransferase</keyword>
<dbReference type="InterPro" id="IPR043189">
    <property type="entry name" value="B4GAT1"/>
</dbReference>
<evidence type="ECO:0000256" key="2">
    <source>
        <dbReference type="ARBA" id="ARBA00004323"/>
    </source>
</evidence>
<feature type="domain" description="RING-type" evidence="26">
    <location>
        <begin position="95"/>
        <end position="137"/>
    </location>
</feature>
<feature type="region of interest" description="Disordered" evidence="24">
    <location>
        <begin position="33"/>
        <end position="96"/>
    </location>
</feature>
<dbReference type="PANTHER" id="PTHR46420">
    <property type="entry name" value="BETA-1,4-GLUCURONYLTRANSFERASE 1"/>
    <property type="match status" value="1"/>
</dbReference>
<evidence type="ECO:0000256" key="23">
    <source>
        <dbReference type="PROSITE-ProRule" id="PRU00175"/>
    </source>
</evidence>
<comment type="cofactor">
    <cofactor evidence="1">
        <name>Mn(2+)</name>
        <dbReference type="ChEBI" id="CHEBI:29035"/>
    </cofactor>
</comment>
<evidence type="ECO:0000256" key="22">
    <source>
        <dbReference type="ARBA" id="ARBA00047852"/>
    </source>
</evidence>
<reference evidence="27" key="1">
    <citation type="submission" date="2020-11" db="EMBL/GenBank/DDBJ databases">
        <authorList>
            <person name="Tran Van P."/>
        </authorList>
    </citation>
    <scope>NUCLEOTIDE SEQUENCE</scope>
</reference>
<evidence type="ECO:0000256" key="18">
    <source>
        <dbReference type="ARBA" id="ARBA00030723"/>
    </source>
</evidence>
<sequence length="604" mass="69433">MPYQGLAFAVFMGIGIVTAALLYFLDHQPEIGQTRQRGLPEPPPTRPGWSNRQRSPPLEPTSGTQEENRQDRSGPSRLGAHKRNQKTSSQNVSSCSICQDTSNNKGFRMLSCGHSFHSSCIDRWFKEVAQVLKIVACSKSPSFTRVFIEELHRDESFWELFVSNVVHVAGIKGSRLRVMRIYVLVGMFNFVLITTILLIFKDTMKLNNLVVHPPWAVQYLDPSLGMFDSSGRYVAHVHSVVGSNWMRLSKRALSLATHASLEHLHWVAAIVADWPGPVSIALFVPDIEYHLAVTYIAYLQTCYPTVQQQVSFHFVYPVDRPAQLFSEADLKDVALECSISPKKVLEELLARRPLDLLTSWREQLLYPQNILRNIARKTSPTTFMMCVDIDMIMTSAAMNEELEVFLSRNSTGGARCAYVVPVYEIHSNVTSPPRNKKDLLNLVAEKNARPFHIKVFAKNQGISNLNRWEKLAVRNEVRVAYNVINFKYWYEPIYIADKSAPLFDERFIGYGNTRNTQSYEMFLNQWTFCVLDNVFLVHWGFQQLSQHPAWRTEQINKNNKLLTDFFREMAVRYDADPFHLIKRFKKKSPQVFVVYKPSKKKKLI</sequence>
<keyword evidence="14" id="KW-0333">Golgi apparatus</keyword>
<evidence type="ECO:0000256" key="4">
    <source>
        <dbReference type="ARBA" id="ARBA00008539"/>
    </source>
</evidence>
<evidence type="ECO:0000256" key="19">
    <source>
        <dbReference type="ARBA" id="ARBA00032175"/>
    </source>
</evidence>
<keyword evidence="16" id="KW-0325">Glycoprotein</keyword>
<dbReference type="GO" id="GO:0000139">
    <property type="term" value="C:Golgi membrane"/>
    <property type="evidence" value="ECO:0007669"/>
    <property type="project" value="UniProtKB-SubCell"/>
</dbReference>
<evidence type="ECO:0000256" key="16">
    <source>
        <dbReference type="ARBA" id="ARBA00023180"/>
    </source>
</evidence>
<dbReference type="GO" id="GO:0015020">
    <property type="term" value="F:glucuronosyltransferase activity"/>
    <property type="evidence" value="ECO:0007669"/>
    <property type="project" value="InterPro"/>
</dbReference>
<evidence type="ECO:0000256" key="21">
    <source>
        <dbReference type="ARBA" id="ARBA00033291"/>
    </source>
</evidence>
<keyword evidence="8 25" id="KW-0812">Transmembrane</keyword>
<keyword evidence="10 23" id="KW-0863">Zinc-finger</keyword>
<organism evidence="27">
    <name type="scientific">Timema tahoe</name>
    <dbReference type="NCBI Taxonomy" id="61484"/>
    <lineage>
        <taxon>Eukaryota</taxon>
        <taxon>Metazoa</taxon>
        <taxon>Ecdysozoa</taxon>
        <taxon>Arthropoda</taxon>
        <taxon>Hexapoda</taxon>
        <taxon>Insecta</taxon>
        <taxon>Pterygota</taxon>
        <taxon>Neoptera</taxon>
        <taxon>Polyneoptera</taxon>
        <taxon>Phasmatodea</taxon>
        <taxon>Timematodea</taxon>
        <taxon>Timematoidea</taxon>
        <taxon>Timematidae</taxon>
        <taxon>Timema</taxon>
    </lineage>
</organism>
<evidence type="ECO:0000256" key="20">
    <source>
        <dbReference type="ARBA" id="ARBA00032181"/>
    </source>
</evidence>